<evidence type="ECO:0000256" key="6">
    <source>
        <dbReference type="ARBA" id="ARBA00023163"/>
    </source>
</evidence>
<dbReference type="CDD" id="cd16320">
    <property type="entry name" value="MraZ_N"/>
    <property type="match status" value="1"/>
</dbReference>
<dbReference type="HAMAP" id="MF_01008">
    <property type="entry name" value="MraZ"/>
    <property type="match status" value="1"/>
</dbReference>
<evidence type="ECO:0000256" key="1">
    <source>
        <dbReference type="ARBA" id="ARBA00013860"/>
    </source>
</evidence>
<feature type="domain" description="SpoVT-AbrB" evidence="8">
    <location>
        <begin position="81"/>
        <end position="124"/>
    </location>
</feature>
<evidence type="ECO:0000259" key="8">
    <source>
        <dbReference type="PROSITE" id="PS51740"/>
    </source>
</evidence>
<dbReference type="RefSeq" id="WP_054340012.1">
    <property type="nucleotide sequence ID" value="NZ_FTOE01000014.1"/>
</dbReference>
<dbReference type="GO" id="GO:2000143">
    <property type="term" value="P:negative regulation of DNA-templated transcription initiation"/>
    <property type="evidence" value="ECO:0007669"/>
    <property type="project" value="TreeGrafter"/>
</dbReference>
<gene>
    <name evidence="7" type="primary">mraZ</name>
    <name evidence="9" type="ORF">SAMN05421760_11456</name>
</gene>
<comment type="subunit">
    <text evidence="7">Forms oligomers.</text>
</comment>
<comment type="subcellular location">
    <subcellularLocation>
        <location evidence="7">Cytoplasm</location>
        <location evidence="7">Nucleoid</location>
    </subcellularLocation>
</comment>
<feature type="domain" description="SpoVT-AbrB" evidence="8">
    <location>
        <begin position="5"/>
        <end position="52"/>
    </location>
</feature>
<dbReference type="PANTHER" id="PTHR34701">
    <property type="entry name" value="TRANSCRIPTIONAL REGULATOR MRAZ"/>
    <property type="match status" value="1"/>
</dbReference>
<dbReference type="InterPro" id="IPR020603">
    <property type="entry name" value="MraZ_dom"/>
</dbReference>
<dbReference type="SUPFAM" id="SSF89447">
    <property type="entry name" value="AbrB/MazE/MraZ-like"/>
    <property type="match status" value="1"/>
</dbReference>
<accession>A0A1N7PFS7</accession>
<proteinExistence type="inferred from homology"/>
<evidence type="ECO:0000256" key="3">
    <source>
        <dbReference type="ARBA" id="ARBA00022737"/>
    </source>
</evidence>
<dbReference type="CDD" id="cd16321">
    <property type="entry name" value="MraZ_C"/>
    <property type="match status" value="1"/>
</dbReference>
<keyword evidence="3" id="KW-0677">Repeat</keyword>
<dbReference type="InterPro" id="IPR035642">
    <property type="entry name" value="MraZ_N"/>
</dbReference>
<dbReference type="Gene3D" id="3.40.1550.20">
    <property type="entry name" value="Transcriptional regulator MraZ domain"/>
    <property type="match status" value="1"/>
</dbReference>
<name>A0A1N7PFS7_9GAMM</name>
<dbReference type="GO" id="GO:0003700">
    <property type="term" value="F:DNA-binding transcription factor activity"/>
    <property type="evidence" value="ECO:0007669"/>
    <property type="project" value="UniProtKB-UniRule"/>
</dbReference>
<organism evidence="9 10">
    <name type="scientific">Neptunomonas antarctica</name>
    <dbReference type="NCBI Taxonomy" id="619304"/>
    <lineage>
        <taxon>Bacteria</taxon>
        <taxon>Pseudomonadati</taxon>
        <taxon>Pseudomonadota</taxon>
        <taxon>Gammaproteobacteria</taxon>
        <taxon>Oceanospirillales</taxon>
        <taxon>Oceanospirillaceae</taxon>
        <taxon>Neptunomonas</taxon>
    </lineage>
</organism>
<dbReference type="InterPro" id="IPR007159">
    <property type="entry name" value="SpoVT-AbrB_dom"/>
</dbReference>
<dbReference type="GO" id="GO:0005737">
    <property type="term" value="C:cytoplasm"/>
    <property type="evidence" value="ECO:0007669"/>
    <property type="project" value="UniProtKB-UniRule"/>
</dbReference>
<reference evidence="10" key="1">
    <citation type="submission" date="2017-01" db="EMBL/GenBank/DDBJ databases">
        <authorList>
            <person name="Varghese N."/>
            <person name="Submissions S."/>
        </authorList>
    </citation>
    <scope>NUCLEOTIDE SEQUENCE [LARGE SCALE GENOMIC DNA]</scope>
    <source>
        <strain evidence="10">DSM 22306</strain>
    </source>
</reference>
<evidence type="ECO:0000313" key="10">
    <source>
        <dbReference type="Proteomes" id="UP000185999"/>
    </source>
</evidence>
<dbReference type="AlphaFoldDB" id="A0A1N7PFS7"/>
<evidence type="ECO:0000313" key="9">
    <source>
        <dbReference type="EMBL" id="SIT09380.1"/>
    </source>
</evidence>
<dbReference type="InterPro" id="IPR038619">
    <property type="entry name" value="MraZ_sf"/>
</dbReference>
<dbReference type="NCBIfam" id="TIGR00242">
    <property type="entry name" value="division/cell wall cluster transcriptional repressor MraZ"/>
    <property type="match status" value="1"/>
</dbReference>
<keyword evidence="10" id="KW-1185">Reference proteome</keyword>
<dbReference type="STRING" id="619304.SAMN05421760_11456"/>
<evidence type="ECO:0000256" key="5">
    <source>
        <dbReference type="ARBA" id="ARBA00023125"/>
    </source>
</evidence>
<dbReference type="Proteomes" id="UP000185999">
    <property type="component" value="Unassembled WGS sequence"/>
</dbReference>
<dbReference type="Pfam" id="PF02381">
    <property type="entry name" value="MraZ"/>
    <property type="match status" value="2"/>
</dbReference>
<dbReference type="GO" id="GO:0000976">
    <property type="term" value="F:transcription cis-regulatory region binding"/>
    <property type="evidence" value="ECO:0007669"/>
    <property type="project" value="TreeGrafter"/>
</dbReference>
<dbReference type="InterPro" id="IPR003444">
    <property type="entry name" value="MraZ"/>
</dbReference>
<dbReference type="InterPro" id="IPR035644">
    <property type="entry name" value="MraZ_C"/>
</dbReference>
<dbReference type="OrthoDB" id="9807753at2"/>
<sequence length="150" mass="17120">MFRGVNQINLDVKGRMAIPARYRDQISVQCAGHLVLTIDTEERCLLLYPIDEWDIIQAKIDALPSLNPVARRLQRLLVGHASDLDMDSHGRLLIPALLRDYAGLDKKTILLGQGRKFEIWDESNWNTTRDRYLQEVEGEALPEALLNLSL</sequence>
<dbReference type="PANTHER" id="PTHR34701:SF1">
    <property type="entry name" value="TRANSCRIPTIONAL REGULATOR MRAZ"/>
    <property type="match status" value="1"/>
</dbReference>
<dbReference type="PROSITE" id="PS51740">
    <property type="entry name" value="SPOVT_ABRB"/>
    <property type="match status" value="2"/>
</dbReference>
<keyword evidence="2 7" id="KW-0963">Cytoplasm</keyword>
<dbReference type="InterPro" id="IPR037914">
    <property type="entry name" value="SpoVT-AbrB_sf"/>
</dbReference>
<evidence type="ECO:0000256" key="2">
    <source>
        <dbReference type="ARBA" id="ARBA00022490"/>
    </source>
</evidence>
<keyword evidence="4 7" id="KW-0805">Transcription regulation</keyword>
<comment type="similarity">
    <text evidence="7">Belongs to the MraZ family.</text>
</comment>
<keyword evidence="6 7" id="KW-0804">Transcription</keyword>
<evidence type="ECO:0000256" key="4">
    <source>
        <dbReference type="ARBA" id="ARBA00023015"/>
    </source>
</evidence>
<evidence type="ECO:0000256" key="7">
    <source>
        <dbReference type="HAMAP-Rule" id="MF_01008"/>
    </source>
</evidence>
<protein>
    <recommendedName>
        <fullName evidence="1 7">Transcriptional regulator MraZ</fullName>
    </recommendedName>
</protein>
<keyword evidence="5 7" id="KW-0238">DNA-binding</keyword>
<dbReference type="GO" id="GO:0009295">
    <property type="term" value="C:nucleoid"/>
    <property type="evidence" value="ECO:0007669"/>
    <property type="project" value="UniProtKB-SubCell"/>
</dbReference>
<dbReference type="EMBL" id="FTOE01000014">
    <property type="protein sequence ID" value="SIT09380.1"/>
    <property type="molecule type" value="Genomic_DNA"/>
</dbReference>